<organism evidence="4 5">
    <name type="scientific">Ridgeia piscesae</name>
    <name type="common">Tubeworm</name>
    <dbReference type="NCBI Taxonomy" id="27915"/>
    <lineage>
        <taxon>Eukaryota</taxon>
        <taxon>Metazoa</taxon>
        <taxon>Spiralia</taxon>
        <taxon>Lophotrochozoa</taxon>
        <taxon>Annelida</taxon>
        <taxon>Polychaeta</taxon>
        <taxon>Sedentaria</taxon>
        <taxon>Canalipalpata</taxon>
        <taxon>Sabellida</taxon>
        <taxon>Siboglinidae</taxon>
        <taxon>Ridgeia</taxon>
    </lineage>
</organism>
<sequence length="599" mass="68759">DDLDLPVKVCYGNLGKLTLHIPWKNLYSEPTVATLEGLYLIAVPNLADVAAEPDSFVEKLAANVIKNLQTTDKNWKPTVIKDAVTVIFKKILHKNIAADSKHTEYQYMTSYSDIMELLESRERLTLGAKFRKYHPQVALTKDRRRWWHFAYESVLGETVRPRRNMWSWEHIKRHRKKYEKELDVFNIMLMRRQADLLKPRSTVELFCCVDVKKLMTPEEKAKLYAAIGYDDEDVDPNLPKQFVAVKVNAALKNFTVCLKDRRVPHVVSTIDSMMMSGLPHPEVKRDTILLSSLDTGRAKSRHLLSVKFETNPLDSDFNQTSTINQLAEFFKPPDWVHLKQLRFSAMSRFEELKEQTATGLLHAVQTRTYADIRVNFQPSYIILPQGGIYQSKCNMMVMDLGEFKIDSVKQERVTAVPSPTDVTGDHQLNYEEIQKKAYDIFKVSLQRLQLLYVKAGEDWKSARETHTPMHVLKPVKLDITLHKCMIQDKKLPSLKVQGVLPSLMVPVSDKRLQDILVLVKSIPFPESPPALEEELEDICLSVAQYKAGREIPILKLVIDSLGMRLQMRTFDMYATAYLGGIFLQYTEFKDGPQVAGVCE</sequence>
<dbReference type="EMBL" id="JAODUO010000702">
    <property type="protein sequence ID" value="KAK2175844.1"/>
    <property type="molecule type" value="Genomic_DNA"/>
</dbReference>
<dbReference type="PANTHER" id="PTHR16166:SF93">
    <property type="entry name" value="INTERMEMBRANE LIPID TRANSFER PROTEIN VPS13"/>
    <property type="match status" value="1"/>
</dbReference>
<evidence type="ECO:0000256" key="2">
    <source>
        <dbReference type="ARBA" id="ARBA00022448"/>
    </source>
</evidence>
<feature type="domain" description="Chorein N-terminal" evidence="3">
    <location>
        <begin position="308"/>
        <end position="527"/>
    </location>
</feature>
<comment type="similarity">
    <text evidence="1">Belongs to the VPS13 family.</text>
</comment>
<evidence type="ECO:0000313" key="4">
    <source>
        <dbReference type="EMBL" id="KAK2175844.1"/>
    </source>
</evidence>
<dbReference type="PANTHER" id="PTHR16166">
    <property type="entry name" value="VACUOLAR PROTEIN SORTING-ASSOCIATED PROTEIN VPS13"/>
    <property type="match status" value="1"/>
</dbReference>
<dbReference type="InterPro" id="IPR026847">
    <property type="entry name" value="VPS13"/>
</dbReference>
<evidence type="ECO:0000313" key="5">
    <source>
        <dbReference type="Proteomes" id="UP001209878"/>
    </source>
</evidence>
<dbReference type="AlphaFoldDB" id="A0AAD9KR50"/>
<accession>A0AAD9KR50</accession>
<name>A0AAD9KR50_RIDPI</name>
<reference evidence="4" key="1">
    <citation type="journal article" date="2023" name="Mol. Biol. Evol.">
        <title>Third-Generation Sequencing Reveals the Adaptive Role of the Epigenome in Three Deep-Sea Polychaetes.</title>
        <authorList>
            <person name="Perez M."/>
            <person name="Aroh O."/>
            <person name="Sun Y."/>
            <person name="Lan Y."/>
            <person name="Juniper S.K."/>
            <person name="Young C.R."/>
            <person name="Angers B."/>
            <person name="Qian P.Y."/>
        </authorList>
    </citation>
    <scope>NUCLEOTIDE SEQUENCE</scope>
    <source>
        <strain evidence="4">R07B-5</strain>
    </source>
</reference>
<comment type="caution">
    <text evidence="4">The sequence shown here is derived from an EMBL/GenBank/DDBJ whole genome shotgun (WGS) entry which is preliminary data.</text>
</comment>
<evidence type="ECO:0000259" key="3">
    <source>
        <dbReference type="Pfam" id="PF12624"/>
    </source>
</evidence>
<dbReference type="GO" id="GO:0006623">
    <property type="term" value="P:protein targeting to vacuole"/>
    <property type="evidence" value="ECO:0007669"/>
    <property type="project" value="TreeGrafter"/>
</dbReference>
<protein>
    <recommendedName>
        <fullName evidence="3">Chorein N-terminal domain-containing protein</fullName>
    </recommendedName>
</protein>
<keyword evidence="5" id="KW-1185">Reference proteome</keyword>
<dbReference type="GO" id="GO:0045053">
    <property type="term" value="P:protein retention in Golgi apparatus"/>
    <property type="evidence" value="ECO:0007669"/>
    <property type="project" value="TreeGrafter"/>
</dbReference>
<gene>
    <name evidence="4" type="ORF">NP493_702g01015</name>
</gene>
<evidence type="ECO:0000256" key="1">
    <source>
        <dbReference type="ARBA" id="ARBA00006545"/>
    </source>
</evidence>
<proteinExistence type="inferred from homology"/>
<dbReference type="Proteomes" id="UP001209878">
    <property type="component" value="Unassembled WGS sequence"/>
</dbReference>
<keyword evidence="2" id="KW-0813">Transport</keyword>
<dbReference type="Pfam" id="PF12624">
    <property type="entry name" value="VPS13_N"/>
    <property type="match status" value="1"/>
</dbReference>
<dbReference type="InterPro" id="IPR026854">
    <property type="entry name" value="VPS13_N"/>
</dbReference>
<feature type="non-terminal residue" evidence="4">
    <location>
        <position position="1"/>
    </location>
</feature>